<evidence type="ECO:0000256" key="4">
    <source>
        <dbReference type="ARBA" id="ARBA00022679"/>
    </source>
</evidence>
<feature type="domain" description="Sulfotransferase" evidence="7">
    <location>
        <begin position="32"/>
        <end position="261"/>
    </location>
</feature>
<evidence type="ECO:0000313" key="8">
    <source>
        <dbReference type="EMBL" id="KAK1899273.1"/>
    </source>
</evidence>
<organism evidence="8 9">
    <name type="scientific">Dissostichus eleginoides</name>
    <name type="common">Patagonian toothfish</name>
    <name type="synonym">Dissostichus amissus</name>
    <dbReference type="NCBI Taxonomy" id="100907"/>
    <lineage>
        <taxon>Eukaryota</taxon>
        <taxon>Metazoa</taxon>
        <taxon>Chordata</taxon>
        <taxon>Craniata</taxon>
        <taxon>Vertebrata</taxon>
        <taxon>Euteleostomi</taxon>
        <taxon>Actinopterygii</taxon>
        <taxon>Neopterygii</taxon>
        <taxon>Teleostei</taxon>
        <taxon>Neoteleostei</taxon>
        <taxon>Acanthomorphata</taxon>
        <taxon>Eupercaria</taxon>
        <taxon>Perciformes</taxon>
        <taxon>Notothenioidei</taxon>
        <taxon>Nototheniidae</taxon>
        <taxon>Dissostichus</taxon>
    </lineage>
</organism>
<dbReference type="GO" id="GO:0008146">
    <property type="term" value="F:sulfotransferase activity"/>
    <property type="evidence" value="ECO:0007669"/>
    <property type="project" value="InterPro"/>
</dbReference>
<dbReference type="AlphaFoldDB" id="A0AAD9CE37"/>
<dbReference type="PANTHER" id="PTHR11783">
    <property type="entry name" value="SULFOTRANSFERASE SULT"/>
    <property type="match status" value="1"/>
</dbReference>
<comment type="caution">
    <text evidence="8">The sequence shown here is derived from an EMBL/GenBank/DDBJ whole genome shotgun (WGS) entry which is preliminary data.</text>
</comment>
<evidence type="ECO:0000256" key="2">
    <source>
        <dbReference type="ARBA" id="ARBA00005771"/>
    </source>
</evidence>
<comment type="subcellular location">
    <subcellularLocation>
        <location evidence="1">Cytoplasm</location>
    </subcellularLocation>
</comment>
<evidence type="ECO:0000313" key="9">
    <source>
        <dbReference type="Proteomes" id="UP001228049"/>
    </source>
</evidence>
<dbReference type="FunFam" id="3.40.50.300:FF:000433">
    <property type="entry name" value="Estrogen sulfotransferase"/>
    <property type="match status" value="1"/>
</dbReference>
<comment type="similarity">
    <text evidence="2 6">Belongs to the sulfotransferase 1 family.</text>
</comment>
<accession>A0AAD9CE37</accession>
<reference evidence="8" key="1">
    <citation type="submission" date="2023-04" db="EMBL/GenBank/DDBJ databases">
        <title>Chromosome-level genome of Chaenocephalus aceratus.</title>
        <authorList>
            <person name="Park H."/>
        </authorList>
    </citation>
    <scope>NUCLEOTIDE SEQUENCE</scope>
    <source>
        <strain evidence="8">DE</strain>
        <tissue evidence="8">Muscle</tissue>
    </source>
</reference>
<dbReference type="SUPFAM" id="SSF52540">
    <property type="entry name" value="P-loop containing nucleoside triphosphate hydrolases"/>
    <property type="match status" value="1"/>
</dbReference>
<evidence type="ECO:0000259" key="7">
    <source>
        <dbReference type="Pfam" id="PF00685"/>
    </source>
</evidence>
<proteinExistence type="inferred from homology"/>
<keyword evidence="9" id="KW-1185">Reference proteome</keyword>
<sequence length="330" mass="38995">MDRPTLFDFHGVSMIKQFTDSWEEVQNFKARPDDIVIVSYPKSGTTWVCYLVELLFFGKTCPERLASIPLHERVPFLEISRTSPTPVQFLPKSFWEQNSTIVYVARNAKDTAVSYYHFCRMNYCMPEPADWSTFLQNYMEGKVSYGSWYDHVSGWWEKKQSYSKLAYMFYEDLSEDTGREMHQLCSFLGLSLSAEEKENVLTRVKFDNMKTNKMTNFSTIHHMDQTVSPFMRKGKVGDWKNLFTVSQDEKFDEDYKQKMKNPTLQFYWRGHIECIFYGTYCFGEETTLWVLEQDQRQYNLSKTQKVMNTTSEETKLCNMADSMEEDPLPL</sequence>
<evidence type="ECO:0000256" key="6">
    <source>
        <dbReference type="RuleBase" id="RU361155"/>
    </source>
</evidence>
<dbReference type="InterPro" id="IPR000863">
    <property type="entry name" value="Sulfotransferase_dom"/>
</dbReference>
<dbReference type="EC" id="2.8.2.-" evidence="6"/>
<keyword evidence="5" id="KW-0128">Catecholamine metabolism</keyword>
<keyword evidence="4 6" id="KW-0808">Transferase</keyword>
<gene>
    <name evidence="8" type="ORF">KUDE01_018794</name>
</gene>
<keyword evidence="3" id="KW-0963">Cytoplasm</keyword>
<dbReference type="GO" id="GO:0005737">
    <property type="term" value="C:cytoplasm"/>
    <property type="evidence" value="ECO:0007669"/>
    <property type="project" value="UniProtKB-SubCell"/>
</dbReference>
<dbReference type="InterPro" id="IPR027417">
    <property type="entry name" value="P-loop_NTPase"/>
</dbReference>
<evidence type="ECO:0000256" key="3">
    <source>
        <dbReference type="ARBA" id="ARBA00022490"/>
    </source>
</evidence>
<evidence type="ECO:0000256" key="5">
    <source>
        <dbReference type="ARBA" id="ARBA00022939"/>
    </source>
</evidence>
<dbReference type="GO" id="GO:0006584">
    <property type="term" value="P:catecholamine metabolic process"/>
    <property type="evidence" value="ECO:0007669"/>
    <property type="project" value="UniProtKB-KW"/>
</dbReference>
<protein>
    <recommendedName>
        <fullName evidence="6">Sulfotransferase</fullName>
        <ecNumber evidence="6">2.8.2.-</ecNumber>
    </recommendedName>
</protein>
<evidence type="ECO:0000256" key="1">
    <source>
        <dbReference type="ARBA" id="ARBA00004496"/>
    </source>
</evidence>
<dbReference type="Gene3D" id="3.40.50.300">
    <property type="entry name" value="P-loop containing nucleotide triphosphate hydrolases"/>
    <property type="match status" value="1"/>
</dbReference>
<dbReference type="Proteomes" id="UP001228049">
    <property type="component" value="Unassembled WGS sequence"/>
</dbReference>
<dbReference type="Pfam" id="PF00685">
    <property type="entry name" value="Sulfotransfer_1"/>
    <property type="match status" value="1"/>
</dbReference>
<name>A0AAD9CE37_DISEL</name>
<dbReference type="GO" id="GO:0006805">
    <property type="term" value="P:xenobiotic metabolic process"/>
    <property type="evidence" value="ECO:0007669"/>
    <property type="project" value="UniProtKB-ARBA"/>
</dbReference>
<dbReference type="EMBL" id="JASDAP010000008">
    <property type="protein sequence ID" value="KAK1899273.1"/>
    <property type="molecule type" value="Genomic_DNA"/>
</dbReference>